<evidence type="ECO:0000256" key="1">
    <source>
        <dbReference type="ARBA" id="ARBA00023231"/>
    </source>
</evidence>
<name>A0A512H3S7_9PROT</name>
<sequence length="119" mass="12640">MRIAISTMNFRTVSAHAGRARRFLIYETTPDGEPVAQTPLQLPPSLIIHDFHCRGPHPLDDVDVLITAGCGMGFVKRMGARGVSVLISTEPNPDVAARLAVQGALPDAATVEGLKACHG</sequence>
<accession>A0A512H3S7</accession>
<comment type="caution">
    <text evidence="3">The sequence shown here is derived from an EMBL/GenBank/DDBJ whole genome shotgun (WGS) entry which is preliminary data.</text>
</comment>
<feature type="domain" description="Dinitrogenase iron-molybdenum cofactor biosynthesis" evidence="2">
    <location>
        <begin position="12"/>
        <end position="88"/>
    </location>
</feature>
<dbReference type="SUPFAM" id="SSF53146">
    <property type="entry name" value="Nitrogenase accessory factor-like"/>
    <property type="match status" value="1"/>
</dbReference>
<evidence type="ECO:0000313" key="4">
    <source>
        <dbReference type="Proteomes" id="UP000321567"/>
    </source>
</evidence>
<reference evidence="3 4" key="1">
    <citation type="submission" date="2019-07" db="EMBL/GenBank/DDBJ databases">
        <title>Whole genome shotgun sequence of Rhodospirillum oryzae NBRC 107573.</title>
        <authorList>
            <person name="Hosoyama A."/>
            <person name="Uohara A."/>
            <person name="Ohji S."/>
            <person name="Ichikawa N."/>
        </authorList>
    </citation>
    <scope>NUCLEOTIDE SEQUENCE [LARGE SCALE GENOMIC DNA]</scope>
    <source>
        <strain evidence="3 4">NBRC 107573</strain>
    </source>
</reference>
<dbReference type="EMBL" id="BJZO01000004">
    <property type="protein sequence ID" value="GEO80115.1"/>
    <property type="molecule type" value="Genomic_DNA"/>
</dbReference>
<dbReference type="InterPro" id="IPR003731">
    <property type="entry name" value="Di-Nase_FeMo-co_biosynth"/>
</dbReference>
<dbReference type="Proteomes" id="UP000321567">
    <property type="component" value="Unassembled WGS sequence"/>
</dbReference>
<gene>
    <name evidence="3" type="ORF">ROR02_02460</name>
</gene>
<organism evidence="3 4">
    <name type="scientific">Pararhodospirillum oryzae</name>
    <dbReference type="NCBI Taxonomy" id="478448"/>
    <lineage>
        <taxon>Bacteria</taxon>
        <taxon>Pseudomonadati</taxon>
        <taxon>Pseudomonadota</taxon>
        <taxon>Alphaproteobacteria</taxon>
        <taxon>Rhodospirillales</taxon>
        <taxon>Rhodospirillaceae</taxon>
        <taxon>Pararhodospirillum</taxon>
    </lineage>
</organism>
<proteinExistence type="predicted"/>
<dbReference type="Pfam" id="PF02579">
    <property type="entry name" value="Nitro_FeMo-Co"/>
    <property type="match status" value="1"/>
</dbReference>
<keyword evidence="4" id="KW-1185">Reference proteome</keyword>
<keyword evidence="1" id="KW-0535">Nitrogen fixation</keyword>
<dbReference type="Gene3D" id="3.30.420.130">
    <property type="entry name" value="Dinitrogenase iron-molybdenum cofactor biosynthesis domain"/>
    <property type="match status" value="1"/>
</dbReference>
<evidence type="ECO:0000259" key="2">
    <source>
        <dbReference type="Pfam" id="PF02579"/>
    </source>
</evidence>
<dbReference type="OrthoDB" id="9797941at2"/>
<evidence type="ECO:0000313" key="3">
    <source>
        <dbReference type="EMBL" id="GEO80115.1"/>
    </source>
</evidence>
<dbReference type="AlphaFoldDB" id="A0A512H3S7"/>
<dbReference type="RefSeq" id="WP_147162185.1">
    <property type="nucleotide sequence ID" value="NZ_BJZO01000004.1"/>
</dbReference>
<protein>
    <submittedName>
        <fullName evidence="3">Nitrogen fixation</fullName>
    </submittedName>
</protein>
<dbReference type="InterPro" id="IPR036105">
    <property type="entry name" value="DiNase_FeMo-co_biosyn_sf"/>
</dbReference>